<dbReference type="Gene3D" id="1.10.287.1080">
    <property type="entry name" value="MazG-like"/>
    <property type="match status" value="1"/>
</dbReference>
<organism evidence="1 2">
    <name type="scientific">Vagococcus fluvialis</name>
    <dbReference type="NCBI Taxonomy" id="2738"/>
    <lineage>
        <taxon>Bacteria</taxon>
        <taxon>Bacillati</taxon>
        <taxon>Bacillota</taxon>
        <taxon>Bacilli</taxon>
        <taxon>Lactobacillales</taxon>
        <taxon>Enterococcaceae</taxon>
        <taxon>Vagococcus</taxon>
    </lineage>
</organism>
<comment type="caution">
    <text evidence="1">The sequence shown here is derived from an EMBL/GenBank/DDBJ whole genome shotgun (WGS) entry which is preliminary data.</text>
</comment>
<dbReference type="EMBL" id="NGJX01000002">
    <property type="protein sequence ID" value="RSU04163.1"/>
    <property type="molecule type" value="Genomic_DNA"/>
</dbReference>
<dbReference type="Proteomes" id="UP000288197">
    <property type="component" value="Unassembled WGS sequence"/>
</dbReference>
<dbReference type="OrthoDB" id="2327794at2"/>
<dbReference type="RefSeq" id="WP_114288592.1">
    <property type="nucleotide sequence ID" value="NZ_CP081461.1"/>
</dbReference>
<accession>A0A369B2V4</accession>
<reference evidence="1 2" key="1">
    <citation type="submission" date="2017-05" db="EMBL/GenBank/DDBJ databases">
        <title>Vagococcus spp. assemblies.</title>
        <authorList>
            <person name="Gulvik C.A."/>
        </authorList>
    </citation>
    <scope>NUCLEOTIDE SEQUENCE [LARGE SCALE GENOMIC DNA]</scope>
    <source>
        <strain evidence="1 2">NCFB 2497</strain>
    </source>
</reference>
<gene>
    <name evidence="1" type="ORF">CBF32_01965</name>
</gene>
<dbReference type="SUPFAM" id="SSF101386">
    <property type="entry name" value="all-alpha NTP pyrophosphatases"/>
    <property type="match status" value="1"/>
</dbReference>
<evidence type="ECO:0008006" key="3">
    <source>
        <dbReference type="Google" id="ProtNLM"/>
    </source>
</evidence>
<proteinExistence type="predicted"/>
<name>A0A369B2V4_9ENTE</name>
<sequence length="99" mass="11253">MNQKILEQITEAAKTEPKSTEHLLIKLMEEVGEASQAYLSTTKASGSEYKDLSLVDFQEELVDILLVTLTLLKRTEISDEELENLLTKKISKWLEKQGN</sequence>
<protein>
    <recommendedName>
        <fullName evidence="3">NTP pyrophosphohydrolase MazG putative catalytic core domain-containing protein</fullName>
    </recommendedName>
</protein>
<evidence type="ECO:0000313" key="1">
    <source>
        <dbReference type="EMBL" id="RSU04163.1"/>
    </source>
</evidence>
<dbReference type="AlphaFoldDB" id="A0A369B2V4"/>
<keyword evidence="2" id="KW-1185">Reference proteome</keyword>
<evidence type="ECO:0000313" key="2">
    <source>
        <dbReference type="Proteomes" id="UP000288197"/>
    </source>
</evidence>
<dbReference type="GeneID" id="63145288"/>